<comment type="caution">
    <text evidence="1">The sequence shown here is derived from an EMBL/GenBank/DDBJ whole genome shotgun (WGS) entry which is preliminary data.</text>
</comment>
<reference evidence="1 2" key="1">
    <citation type="journal article" date="2014" name="Agronomy (Basel)">
        <title>A Draft Genome Sequence for Ensete ventricosum, the Drought-Tolerant Tree Against Hunger.</title>
        <authorList>
            <person name="Harrison J."/>
            <person name="Moore K.A."/>
            <person name="Paszkiewicz K."/>
            <person name="Jones T."/>
            <person name="Grant M."/>
            <person name="Ambacheew D."/>
            <person name="Muzemil S."/>
            <person name="Studholme D.J."/>
        </authorList>
    </citation>
    <scope>NUCLEOTIDE SEQUENCE [LARGE SCALE GENOMIC DNA]</scope>
</reference>
<sequence>MAHESIRFDSVYVRKLVCVDRKGVGKLGRGRLVLLESGSRWVCSGVHLRLLHLGVYRGILHKGLVGPCVAPWSSSVVHVPDNIIHGVCLILVIVQLGYQLCQVDGRCDAWL</sequence>
<dbReference type="EMBL" id="AMZH03005058">
    <property type="protein sequence ID" value="RRT67405.1"/>
    <property type="molecule type" value="Genomic_DNA"/>
</dbReference>
<accession>A0A426ZU31</accession>
<gene>
    <name evidence="1" type="ORF">B296_00039302</name>
</gene>
<dbReference type="Proteomes" id="UP000287651">
    <property type="component" value="Unassembled WGS sequence"/>
</dbReference>
<dbReference type="AlphaFoldDB" id="A0A426ZU31"/>
<evidence type="ECO:0000313" key="1">
    <source>
        <dbReference type="EMBL" id="RRT67405.1"/>
    </source>
</evidence>
<protein>
    <submittedName>
        <fullName evidence="1">Uncharacterized protein</fullName>
    </submittedName>
</protein>
<proteinExistence type="predicted"/>
<name>A0A426ZU31_ENSVE</name>
<organism evidence="1 2">
    <name type="scientific">Ensete ventricosum</name>
    <name type="common">Abyssinian banana</name>
    <name type="synonym">Musa ensete</name>
    <dbReference type="NCBI Taxonomy" id="4639"/>
    <lineage>
        <taxon>Eukaryota</taxon>
        <taxon>Viridiplantae</taxon>
        <taxon>Streptophyta</taxon>
        <taxon>Embryophyta</taxon>
        <taxon>Tracheophyta</taxon>
        <taxon>Spermatophyta</taxon>
        <taxon>Magnoliopsida</taxon>
        <taxon>Liliopsida</taxon>
        <taxon>Zingiberales</taxon>
        <taxon>Musaceae</taxon>
        <taxon>Ensete</taxon>
    </lineage>
</organism>
<evidence type="ECO:0000313" key="2">
    <source>
        <dbReference type="Proteomes" id="UP000287651"/>
    </source>
</evidence>